<comment type="caution">
    <text evidence="6">The sequence shown here is derived from an EMBL/GenBank/DDBJ whole genome shotgun (WGS) entry which is preliminary data.</text>
</comment>
<organism evidence="6 7">
    <name type="scientific">Ligaoa zhengdingensis</name>
    <dbReference type="NCBI Taxonomy" id="2763658"/>
    <lineage>
        <taxon>Bacteria</taxon>
        <taxon>Bacillati</taxon>
        <taxon>Bacillota</taxon>
        <taxon>Clostridia</taxon>
        <taxon>Eubacteriales</taxon>
        <taxon>Oscillospiraceae</taxon>
        <taxon>Ligaoa</taxon>
    </lineage>
</organism>
<dbReference type="InterPro" id="IPR004437">
    <property type="entry name" value="ParB/RepB/Spo0J"/>
</dbReference>
<comment type="similarity">
    <text evidence="2">Belongs to the ParB family.</text>
</comment>
<dbReference type="GO" id="GO:0003677">
    <property type="term" value="F:DNA binding"/>
    <property type="evidence" value="ECO:0007669"/>
    <property type="project" value="UniProtKB-KW"/>
</dbReference>
<dbReference type="InterPro" id="IPR036086">
    <property type="entry name" value="ParB/Sulfiredoxin_sf"/>
</dbReference>
<dbReference type="PANTHER" id="PTHR33375">
    <property type="entry name" value="CHROMOSOME-PARTITIONING PROTEIN PARB-RELATED"/>
    <property type="match status" value="1"/>
</dbReference>
<dbReference type="Gene3D" id="3.90.1530.30">
    <property type="match status" value="1"/>
</dbReference>
<dbReference type="GO" id="GO:0005694">
    <property type="term" value="C:chromosome"/>
    <property type="evidence" value="ECO:0007669"/>
    <property type="project" value="TreeGrafter"/>
</dbReference>
<dbReference type="Pfam" id="PF02195">
    <property type="entry name" value="ParB_N"/>
    <property type="match status" value="1"/>
</dbReference>
<reference evidence="6" key="1">
    <citation type="submission" date="2020-08" db="EMBL/GenBank/DDBJ databases">
        <title>Genome public.</title>
        <authorList>
            <person name="Liu C."/>
            <person name="Sun Q."/>
        </authorList>
    </citation>
    <scope>NUCLEOTIDE SEQUENCE</scope>
    <source>
        <strain evidence="6">NSJ-31</strain>
    </source>
</reference>
<dbReference type="SUPFAM" id="SSF109709">
    <property type="entry name" value="KorB DNA-binding domain-like"/>
    <property type="match status" value="1"/>
</dbReference>
<dbReference type="SMART" id="SM00470">
    <property type="entry name" value="ParB"/>
    <property type="match status" value="1"/>
</dbReference>
<dbReference type="EMBL" id="JACRST010000010">
    <property type="protein sequence ID" value="MBC8546832.1"/>
    <property type="molecule type" value="Genomic_DNA"/>
</dbReference>
<accession>A0A926E0C7</accession>
<dbReference type="Proteomes" id="UP000653127">
    <property type="component" value="Unassembled WGS sequence"/>
</dbReference>
<evidence type="ECO:0000313" key="7">
    <source>
        <dbReference type="Proteomes" id="UP000653127"/>
    </source>
</evidence>
<evidence type="ECO:0000256" key="2">
    <source>
        <dbReference type="ARBA" id="ARBA00006295"/>
    </source>
</evidence>
<comment type="subcellular location">
    <subcellularLocation>
        <location evidence="1">Cytoplasm</location>
        <location evidence="1">Nucleoid</location>
    </subcellularLocation>
</comment>
<protein>
    <submittedName>
        <fullName evidence="6">ParB/RepB/Spo0J family partition protein</fullName>
    </submittedName>
</protein>
<proteinExistence type="inferred from homology"/>
<dbReference type="InterPro" id="IPR041468">
    <property type="entry name" value="HTH_ParB/Spo0J"/>
</dbReference>
<dbReference type="FunFam" id="1.10.10.2830:FF:000001">
    <property type="entry name" value="Chromosome partitioning protein ParB"/>
    <property type="match status" value="1"/>
</dbReference>
<dbReference type="CDD" id="cd16393">
    <property type="entry name" value="SPO0J_N"/>
    <property type="match status" value="1"/>
</dbReference>
<feature type="domain" description="ParB-like N-terminal" evidence="5">
    <location>
        <begin position="13"/>
        <end position="103"/>
    </location>
</feature>
<dbReference type="GO" id="GO:0009295">
    <property type="term" value="C:nucleoid"/>
    <property type="evidence" value="ECO:0007669"/>
    <property type="project" value="UniProtKB-SubCell"/>
</dbReference>
<dbReference type="Gene3D" id="1.10.10.2830">
    <property type="match status" value="1"/>
</dbReference>
<sequence>MIFQKNNRGEQVLNLPLGSIDPNPSQPRTLFDDDELHSLAESIRENGLLQPVTVRRLKTGRYELVSGERRLRACKLLGVAQIRAIAVDVDDQQSAVLALIENLHREGLTFFDEARGIYELIYQWEITQEEAAAKLGMAQSTLANKLRLLRLSPEIQALVSEKGLTERHARALLKLRTPELQREAITMIAKRCLNVAQTERLIEGMLEEKRMAPKRLLIVKDLRIFINTIDRAIDTMKEAGIEAEAARTDQGEYIEYTVKIPKTSAFSRRGALRGSS</sequence>
<dbReference type="GO" id="GO:0007059">
    <property type="term" value="P:chromosome segregation"/>
    <property type="evidence" value="ECO:0007669"/>
    <property type="project" value="UniProtKB-KW"/>
</dbReference>
<gene>
    <name evidence="6" type="ORF">H8711_07775</name>
</gene>
<keyword evidence="4" id="KW-0238">DNA-binding</keyword>
<evidence type="ECO:0000313" key="6">
    <source>
        <dbReference type="EMBL" id="MBC8546832.1"/>
    </source>
</evidence>
<dbReference type="AlphaFoldDB" id="A0A926E0C7"/>
<keyword evidence="3" id="KW-0159">Chromosome partition</keyword>
<dbReference type="PANTHER" id="PTHR33375:SF1">
    <property type="entry name" value="CHROMOSOME-PARTITIONING PROTEIN PARB-RELATED"/>
    <property type="match status" value="1"/>
</dbReference>
<evidence type="ECO:0000256" key="4">
    <source>
        <dbReference type="ARBA" id="ARBA00023125"/>
    </source>
</evidence>
<dbReference type="SUPFAM" id="SSF110849">
    <property type="entry name" value="ParB/Sulfiredoxin"/>
    <property type="match status" value="1"/>
</dbReference>
<dbReference type="InterPro" id="IPR050336">
    <property type="entry name" value="Chromosome_partition/occlusion"/>
</dbReference>
<evidence type="ECO:0000256" key="1">
    <source>
        <dbReference type="ARBA" id="ARBA00004453"/>
    </source>
</evidence>
<dbReference type="InterPro" id="IPR003115">
    <property type="entry name" value="ParB_N"/>
</dbReference>
<keyword evidence="7" id="KW-1185">Reference proteome</keyword>
<name>A0A926E0C7_9FIRM</name>
<evidence type="ECO:0000256" key="3">
    <source>
        <dbReference type="ARBA" id="ARBA00022829"/>
    </source>
</evidence>
<dbReference type="Pfam" id="PF17762">
    <property type="entry name" value="HTH_ParB"/>
    <property type="match status" value="1"/>
</dbReference>
<dbReference type="FunFam" id="3.90.1530.30:FF:000001">
    <property type="entry name" value="Chromosome partitioning protein ParB"/>
    <property type="match status" value="1"/>
</dbReference>
<dbReference type="RefSeq" id="WP_249282907.1">
    <property type="nucleotide sequence ID" value="NZ_JACRST010000010.1"/>
</dbReference>
<evidence type="ECO:0000259" key="5">
    <source>
        <dbReference type="SMART" id="SM00470"/>
    </source>
</evidence>
<dbReference type="NCBIfam" id="TIGR00180">
    <property type="entry name" value="parB_part"/>
    <property type="match status" value="1"/>
</dbReference>